<organism evidence="2 3">
    <name type="scientific">Brachybacterium equifaecis</name>
    <dbReference type="NCBI Taxonomy" id="2910770"/>
    <lineage>
        <taxon>Bacteria</taxon>
        <taxon>Bacillati</taxon>
        <taxon>Actinomycetota</taxon>
        <taxon>Actinomycetes</taxon>
        <taxon>Micrococcales</taxon>
        <taxon>Dermabacteraceae</taxon>
        <taxon>Brachybacterium</taxon>
    </lineage>
</organism>
<dbReference type="Proteomes" id="UP001203761">
    <property type="component" value="Unassembled WGS sequence"/>
</dbReference>
<protein>
    <recommendedName>
        <fullName evidence="4">Adhesin domain-containing protein</fullName>
    </recommendedName>
</protein>
<evidence type="ECO:0000256" key="1">
    <source>
        <dbReference type="SAM" id="Phobius"/>
    </source>
</evidence>
<evidence type="ECO:0008006" key="4">
    <source>
        <dbReference type="Google" id="ProtNLM"/>
    </source>
</evidence>
<reference evidence="2" key="1">
    <citation type="submission" date="2022-02" db="EMBL/GenBank/DDBJ databases">
        <authorList>
            <person name="Lee M."/>
            <person name="Kim S.-J."/>
            <person name="Jung M.-Y."/>
        </authorList>
    </citation>
    <scope>NUCLEOTIDE SEQUENCE</scope>
    <source>
        <strain evidence="2">JHP9</strain>
    </source>
</reference>
<keyword evidence="3" id="KW-1185">Reference proteome</keyword>
<dbReference type="EMBL" id="JAKNCJ010000001">
    <property type="protein sequence ID" value="MCL6421853.1"/>
    <property type="molecule type" value="Genomic_DNA"/>
</dbReference>
<dbReference type="RefSeq" id="WP_249736016.1">
    <property type="nucleotide sequence ID" value="NZ_JAKNCJ010000001.1"/>
</dbReference>
<keyword evidence="1" id="KW-0812">Transmembrane</keyword>
<evidence type="ECO:0000313" key="2">
    <source>
        <dbReference type="EMBL" id="MCL6421853.1"/>
    </source>
</evidence>
<name>A0ABT0QXI0_9MICO</name>
<sequence>MPAPVHPAVREHRSPASDRLWRIALICVAALSVLAVLAALAAGSVGAALSRGSFEDVSAVHAVGTPSALTVRSHAADVRVMVSEGVSEVTLALVEEGSDDLPGPGDTLRARWTQSEGAANGGRGAAREGITVDVVQPTISGPSSWALGDGPRDLLILVPAPAAASMRLRVEGEVGSIEASGAWKGLELVTEVGDVTARDIGGADPQHEPVVLQTDIGDVSLTAANGPGRPLSAISNTGDVTVTVPAGEPWRAEAGTEVGEVHVDPGLDAGHAYPIEARTEVGDVRVQLG</sequence>
<proteinExistence type="predicted"/>
<keyword evidence="1" id="KW-0472">Membrane</keyword>
<feature type="transmembrane region" description="Helical" evidence="1">
    <location>
        <begin position="20"/>
        <end position="42"/>
    </location>
</feature>
<accession>A0ABT0QXI0</accession>
<keyword evidence="1" id="KW-1133">Transmembrane helix</keyword>
<gene>
    <name evidence="2" type="ORF">Bequi_00385</name>
</gene>
<evidence type="ECO:0000313" key="3">
    <source>
        <dbReference type="Proteomes" id="UP001203761"/>
    </source>
</evidence>
<comment type="caution">
    <text evidence="2">The sequence shown here is derived from an EMBL/GenBank/DDBJ whole genome shotgun (WGS) entry which is preliminary data.</text>
</comment>